<comment type="caution">
    <text evidence="1">The sequence shown here is derived from an EMBL/GenBank/DDBJ whole genome shotgun (WGS) entry which is preliminary data.</text>
</comment>
<sequence>MSPDQNQPSPVSSTEEVAIIAAAFLDLWQRNMAAWATDPQSGPPLALVENLARQWISTNKIPKTGTS</sequence>
<organism evidence="1 2">
    <name type="scientific">Govanella unica</name>
    <dbReference type="NCBI Taxonomy" id="2975056"/>
    <lineage>
        <taxon>Bacteria</taxon>
        <taxon>Pseudomonadati</taxon>
        <taxon>Pseudomonadota</taxon>
        <taxon>Alphaproteobacteria</taxon>
        <taxon>Emcibacterales</taxon>
        <taxon>Govanellaceae</taxon>
        <taxon>Govanella</taxon>
    </lineage>
</organism>
<dbReference type="Proteomes" id="UP001141619">
    <property type="component" value="Unassembled WGS sequence"/>
</dbReference>
<proteinExistence type="predicted"/>
<dbReference type="EMBL" id="JANWOI010000001">
    <property type="protein sequence ID" value="MDA5192616.1"/>
    <property type="molecule type" value="Genomic_DNA"/>
</dbReference>
<accession>A0A9X3Z5Z6</accession>
<reference evidence="1" key="1">
    <citation type="submission" date="2022-08" db="EMBL/GenBank/DDBJ databases">
        <authorList>
            <person name="Vandamme P."/>
            <person name="Hettiarachchi A."/>
            <person name="Peeters C."/>
            <person name="Cnockaert M."/>
            <person name="Carlier A."/>
        </authorList>
    </citation>
    <scope>NUCLEOTIDE SEQUENCE</scope>
    <source>
        <strain evidence="1">LMG 31809</strain>
    </source>
</reference>
<evidence type="ECO:0000313" key="2">
    <source>
        <dbReference type="Proteomes" id="UP001141619"/>
    </source>
</evidence>
<keyword evidence="2" id="KW-1185">Reference proteome</keyword>
<dbReference type="RefSeq" id="WP_274942320.1">
    <property type="nucleotide sequence ID" value="NZ_JANWOI010000001.1"/>
</dbReference>
<reference evidence="1" key="2">
    <citation type="journal article" date="2023" name="Syst. Appl. Microbiol.">
        <title>Govania unica gen. nov., sp. nov., a rare biosphere bacterium that represents a novel family in the class Alphaproteobacteria.</title>
        <authorList>
            <person name="Vandamme P."/>
            <person name="Peeters C."/>
            <person name="Hettiarachchi A."/>
            <person name="Cnockaert M."/>
            <person name="Carlier A."/>
        </authorList>
    </citation>
    <scope>NUCLEOTIDE SEQUENCE</scope>
    <source>
        <strain evidence="1">LMG 31809</strain>
    </source>
</reference>
<evidence type="ECO:0000313" key="1">
    <source>
        <dbReference type="EMBL" id="MDA5192616.1"/>
    </source>
</evidence>
<name>A0A9X3Z5Z6_9PROT</name>
<protein>
    <submittedName>
        <fullName evidence="1">Uncharacterized protein</fullName>
    </submittedName>
</protein>
<gene>
    <name evidence="1" type="ORF">NYP16_01405</name>
</gene>
<dbReference type="AlphaFoldDB" id="A0A9X3Z5Z6"/>